<feature type="transmembrane region" description="Helical" evidence="6">
    <location>
        <begin position="278"/>
        <end position="298"/>
    </location>
</feature>
<organism evidence="8 9">
    <name type="scientific">Tomitella cavernea</name>
    <dbReference type="NCBI Taxonomy" id="1387982"/>
    <lineage>
        <taxon>Bacteria</taxon>
        <taxon>Bacillati</taxon>
        <taxon>Actinomycetota</taxon>
        <taxon>Actinomycetes</taxon>
        <taxon>Mycobacteriales</taxon>
        <taxon>Tomitella</taxon>
    </lineage>
</organism>
<dbReference type="RefSeq" id="WP_200175829.1">
    <property type="nucleotide sequence ID" value="NZ_BAABKQ010000001.1"/>
</dbReference>
<dbReference type="Pfam" id="PF05154">
    <property type="entry name" value="TM2"/>
    <property type="match status" value="1"/>
</dbReference>
<feature type="compositionally biased region" description="Pro residues" evidence="5">
    <location>
        <begin position="167"/>
        <end position="187"/>
    </location>
</feature>
<feature type="region of interest" description="Disordered" evidence="5">
    <location>
        <begin position="1"/>
        <end position="194"/>
    </location>
</feature>
<dbReference type="InterPro" id="IPR007829">
    <property type="entry name" value="TM2"/>
</dbReference>
<name>A0ABP9CX78_9ACTN</name>
<feature type="transmembrane region" description="Helical" evidence="6">
    <location>
        <begin position="253"/>
        <end position="272"/>
    </location>
</feature>
<evidence type="ECO:0000313" key="9">
    <source>
        <dbReference type="Proteomes" id="UP001500839"/>
    </source>
</evidence>
<protein>
    <recommendedName>
        <fullName evidence="7">TM2 domain-containing protein</fullName>
    </recommendedName>
</protein>
<evidence type="ECO:0000256" key="2">
    <source>
        <dbReference type="ARBA" id="ARBA00022692"/>
    </source>
</evidence>
<evidence type="ECO:0000259" key="7">
    <source>
        <dbReference type="Pfam" id="PF05154"/>
    </source>
</evidence>
<evidence type="ECO:0000313" key="8">
    <source>
        <dbReference type="EMBL" id="GAA4817379.1"/>
    </source>
</evidence>
<feature type="compositionally biased region" description="Low complexity" evidence="5">
    <location>
        <begin position="28"/>
        <end position="41"/>
    </location>
</feature>
<sequence>MTDTGPQDRRDDETPGASGSRGAGGAYGADASDTGDTADLDSLGRRGSPYDDTAFGPDAADSGVAGPDGPASGYDADEAWTIRKESPGPGWTTQAGAGSGPGWGSAPLYESDATPFGTSYGETARYEADAVEAAESAPVDPEADTAEPDYSDPIADETTRHDAGAPWPGPGMPPPPPPPGMQPPPPGGAYGHPGYAQSGYGPGYAPGPYGTAEYGAAGYGAAAYGPGMWAPDPAAPYGRHPVTGEAYSDKQKLVAGLLQIFVGWTGAGRFYLGDNGMGVAQLLVSVFTCGIGALWPLIDGILILMGNVPDSQGRPLRD</sequence>
<proteinExistence type="predicted"/>
<evidence type="ECO:0000256" key="6">
    <source>
        <dbReference type="SAM" id="Phobius"/>
    </source>
</evidence>
<evidence type="ECO:0000256" key="1">
    <source>
        <dbReference type="ARBA" id="ARBA00004141"/>
    </source>
</evidence>
<dbReference type="EMBL" id="BAABKQ010000001">
    <property type="protein sequence ID" value="GAA4817379.1"/>
    <property type="molecule type" value="Genomic_DNA"/>
</dbReference>
<gene>
    <name evidence="8" type="ORF">GCM10023353_25040</name>
</gene>
<feature type="compositionally biased region" description="Acidic residues" evidence="5">
    <location>
        <begin position="141"/>
        <end position="150"/>
    </location>
</feature>
<keyword evidence="9" id="KW-1185">Reference proteome</keyword>
<comment type="caution">
    <text evidence="8">The sequence shown here is derived from an EMBL/GenBank/DDBJ whole genome shotgun (WGS) entry which is preliminary data.</text>
</comment>
<reference evidence="9" key="1">
    <citation type="journal article" date="2019" name="Int. J. Syst. Evol. Microbiol.">
        <title>The Global Catalogue of Microorganisms (GCM) 10K type strain sequencing project: providing services to taxonomists for standard genome sequencing and annotation.</title>
        <authorList>
            <consortium name="The Broad Institute Genomics Platform"/>
            <consortium name="The Broad Institute Genome Sequencing Center for Infectious Disease"/>
            <person name="Wu L."/>
            <person name="Ma J."/>
        </authorList>
    </citation>
    <scope>NUCLEOTIDE SEQUENCE [LARGE SCALE GENOMIC DNA]</scope>
    <source>
        <strain evidence="9">JCM 18542</strain>
    </source>
</reference>
<evidence type="ECO:0000256" key="4">
    <source>
        <dbReference type="ARBA" id="ARBA00023136"/>
    </source>
</evidence>
<feature type="domain" description="TM2" evidence="7">
    <location>
        <begin position="249"/>
        <end position="301"/>
    </location>
</feature>
<keyword evidence="3 6" id="KW-1133">Transmembrane helix</keyword>
<keyword evidence="2 6" id="KW-0812">Transmembrane</keyword>
<keyword evidence="4 6" id="KW-0472">Membrane</keyword>
<accession>A0ABP9CX78</accession>
<comment type="subcellular location">
    <subcellularLocation>
        <location evidence="1">Membrane</location>
        <topology evidence="1">Multi-pass membrane protein</topology>
    </subcellularLocation>
</comment>
<evidence type="ECO:0000256" key="3">
    <source>
        <dbReference type="ARBA" id="ARBA00022989"/>
    </source>
</evidence>
<dbReference type="Proteomes" id="UP001500839">
    <property type="component" value="Unassembled WGS sequence"/>
</dbReference>
<feature type="compositionally biased region" description="Basic and acidic residues" evidence="5">
    <location>
        <begin position="1"/>
        <end position="13"/>
    </location>
</feature>
<evidence type="ECO:0000256" key="5">
    <source>
        <dbReference type="SAM" id="MobiDB-lite"/>
    </source>
</evidence>